<dbReference type="Proteomes" id="UP000831467">
    <property type="component" value="Chromosome"/>
</dbReference>
<organism evidence="1 2">
    <name type="scientific">Microbacterium sufflavum</name>
    <dbReference type="NCBI Taxonomy" id="2851649"/>
    <lineage>
        <taxon>Bacteria</taxon>
        <taxon>Bacillati</taxon>
        <taxon>Actinomycetota</taxon>
        <taxon>Actinomycetes</taxon>
        <taxon>Micrococcales</taxon>
        <taxon>Microbacteriaceae</taxon>
        <taxon>Microbacterium</taxon>
    </lineage>
</organism>
<dbReference type="RefSeq" id="WP_136032011.1">
    <property type="nucleotide sequence ID" value="NZ_CP078076.1"/>
</dbReference>
<dbReference type="EMBL" id="CP078076">
    <property type="protein sequence ID" value="UPL11211.1"/>
    <property type="molecule type" value="Genomic_DNA"/>
</dbReference>
<accession>A0ABY4IGW2</accession>
<evidence type="ECO:0000313" key="2">
    <source>
        <dbReference type="Proteomes" id="UP000831467"/>
    </source>
</evidence>
<evidence type="ECO:0000313" key="1">
    <source>
        <dbReference type="EMBL" id="UPL11211.1"/>
    </source>
</evidence>
<evidence type="ECO:0008006" key="3">
    <source>
        <dbReference type="Google" id="ProtNLM"/>
    </source>
</evidence>
<gene>
    <name evidence="1" type="ORF">KV394_08835</name>
</gene>
<name>A0ABY4IGW2_9MICO</name>
<reference evidence="1 2" key="1">
    <citation type="submission" date="2021-06" db="EMBL/GenBank/DDBJ databases">
        <title>Genome-based taxonomic framework of Microbacterium strains isolated from marine environment, the description of four new species and reclassification of four preexisting species.</title>
        <authorList>
            <person name="Lee S.D."/>
            <person name="Kim S.-M."/>
            <person name="Byeon Y.-S."/>
            <person name="Yang H.L."/>
            <person name="Kim I.S."/>
        </authorList>
    </citation>
    <scope>NUCLEOTIDE SEQUENCE [LARGE SCALE GENOMIC DNA]</scope>
    <source>
        <strain evidence="1 2">SSW1-51</strain>
    </source>
</reference>
<proteinExistence type="predicted"/>
<protein>
    <recommendedName>
        <fullName evidence="3">Roadblock/LC7 domain-containing protein</fullName>
    </recommendedName>
</protein>
<sequence>MAQLEQSVQELLTIDGAVGVAIADSASGMALAQGGHPAFDLGVAAAGNSNVVRAKLQTMKELGIASRIDDILITLDDQYHLINVLSSSGTEGLFVYLVLDKAKANLALARHKLATVAGQITI</sequence>
<keyword evidence="2" id="KW-1185">Reference proteome</keyword>